<dbReference type="AlphaFoldDB" id="A0A0G4LRP2"/>
<dbReference type="PANTHER" id="PTHR23033">
    <property type="entry name" value="BETA1,3-GALACTOSYLTRANSFERASE"/>
    <property type="match status" value="1"/>
</dbReference>
<reference evidence="9" key="1">
    <citation type="submission" date="2015-05" db="EMBL/GenBank/DDBJ databases">
        <authorList>
            <person name="Fogelqvist Johan"/>
        </authorList>
    </citation>
    <scope>NUCLEOTIDE SEQUENCE [LARGE SCALE GENOMIC DNA]</scope>
</reference>
<comment type="similarity">
    <text evidence="2">Belongs to the glycosyltransferase 31 family. Beta3-Gal-T subfamily.</text>
</comment>
<evidence type="ECO:0000313" key="8">
    <source>
        <dbReference type="EMBL" id="CRK24653.1"/>
    </source>
</evidence>
<protein>
    <recommendedName>
        <fullName evidence="10">Glycosyltransferase family 31 protein</fullName>
    </recommendedName>
</protein>
<feature type="region of interest" description="Disordered" evidence="7">
    <location>
        <begin position="453"/>
        <end position="481"/>
    </location>
</feature>
<proteinExistence type="inferred from homology"/>
<keyword evidence="5" id="KW-1133">Transmembrane helix</keyword>
<dbReference type="GO" id="GO:0016020">
    <property type="term" value="C:membrane"/>
    <property type="evidence" value="ECO:0007669"/>
    <property type="project" value="UniProtKB-SubCell"/>
</dbReference>
<dbReference type="PANTHER" id="PTHR23033:SF40">
    <property type="entry name" value="APPLE DOMAIN-CONTAINING PROTEIN"/>
    <property type="match status" value="1"/>
</dbReference>
<evidence type="ECO:0008006" key="10">
    <source>
        <dbReference type="Google" id="ProtNLM"/>
    </source>
</evidence>
<sequence length="632" mass="71390">MLSNPYSRRSWRPMLLMTLGLLAIFSFYNQTQFREQTVHVQRAITDGLQTIYQAGRTHNNTLYQQGTEDHVVREYDFGTNPCRDFPDTQGILTVMKTGATEVFDKLPTQLLTNFQCLPDFLLFSDREQQVGRWHVYDALADVSDKVKADNPEFDLYRTQAECPVAQKSCLNTYRGAAATAAWSLDKYKFLHIIERAWQMRPNQTWYLFTEADTYIVWPSLAYWLQTKSPVVDPLEEPAYIGSGAMLAGIPFAHGGSGYLLSGAMVRNLVEGVIGLPEFYDDKARSHCCGDQLVAKAILENEGIKLQHAHPMFNGEKPSTLPYGPTHWCEPILTMHHMDSEEVSAMWQFEQTRKKNNTILMKDLYKAFVANKMVAARTHWDNLSEDVCYIDPSPFVRKKADPKTLKREKKDAEKNSIEAEAHTSLAACARVCEYEGVEEAYEDAIEEAENEAVRDAAAADQIDGQGEASGLNKQTSSRRMRRQLEQKMAARNPLDRRCFQYRYHNGICCTSRSFKLGAPRREAKGNKIDKPTDDHMPSFFGYFYNLSAASRPTVRRGRSAANAEPDYNVDPLVFSIIKALASFLVLGQRVTFGLVETDSIDRINSALYGGWQGVLTGAAITGLVSVYDAVLRK</sequence>
<evidence type="ECO:0000256" key="7">
    <source>
        <dbReference type="SAM" id="MobiDB-lite"/>
    </source>
</evidence>
<comment type="subcellular location">
    <subcellularLocation>
        <location evidence="1">Membrane</location>
        <topology evidence="1">Single-pass type II membrane protein</topology>
    </subcellularLocation>
</comment>
<evidence type="ECO:0000256" key="4">
    <source>
        <dbReference type="ARBA" id="ARBA00022968"/>
    </source>
</evidence>
<dbReference type="Gene3D" id="3.90.550.50">
    <property type="match status" value="1"/>
</dbReference>
<gene>
    <name evidence="8" type="ORF">BN1723_003180</name>
</gene>
<evidence type="ECO:0000256" key="5">
    <source>
        <dbReference type="ARBA" id="ARBA00022989"/>
    </source>
</evidence>
<name>A0A0G4LRP2_VERLO</name>
<keyword evidence="6" id="KW-0472">Membrane</keyword>
<evidence type="ECO:0000256" key="2">
    <source>
        <dbReference type="ARBA" id="ARBA00006462"/>
    </source>
</evidence>
<dbReference type="Proteomes" id="UP000045706">
    <property type="component" value="Unassembled WGS sequence"/>
</dbReference>
<keyword evidence="4" id="KW-0735">Signal-anchor</keyword>
<dbReference type="InterPro" id="IPR026050">
    <property type="entry name" value="C1GALT1/C1GALT1_chp1"/>
</dbReference>
<dbReference type="EMBL" id="CVQI01016668">
    <property type="protein sequence ID" value="CRK24653.1"/>
    <property type="molecule type" value="Genomic_DNA"/>
</dbReference>
<evidence type="ECO:0000313" key="9">
    <source>
        <dbReference type="Proteomes" id="UP000045706"/>
    </source>
</evidence>
<organism evidence="8 9">
    <name type="scientific">Verticillium longisporum</name>
    <name type="common">Verticillium dahliae var. longisporum</name>
    <dbReference type="NCBI Taxonomy" id="100787"/>
    <lineage>
        <taxon>Eukaryota</taxon>
        <taxon>Fungi</taxon>
        <taxon>Dikarya</taxon>
        <taxon>Ascomycota</taxon>
        <taxon>Pezizomycotina</taxon>
        <taxon>Sordariomycetes</taxon>
        <taxon>Hypocreomycetidae</taxon>
        <taxon>Glomerellales</taxon>
        <taxon>Plectosphaerellaceae</taxon>
        <taxon>Verticillium</taxon>
    </lineage>
</organism>
<evidence type="ECO:0000256" key="1">
    <source>
        <dbReference type="ARBA" id="ARBA00004606"/>
    </source>
</evidence>
<evidence type="ECO:0000256" key="6">
    <source>
        <dbReference type="ARBA" id="ARBA00023136"/>
    </source>
</evidence>
<evidence type="ECO:0000256" key="3">
    <source>
        <dbReference type="ARBA" id="ARBA00022692"/>
    </source>
</evidence>
<keyword evidence="3" id="KW-0812">Transmembrane</keyword>
<accession>A0A0G4LRP2</accession>